<evidence type="ECO:0000313" key="8">
    <source>
        <dbReference type="EMBL" id="AKH37847.1"/>
    </source>
</evidence>
<dbReference type="GO" id="GO:1990281">
    <property type="term" value="C:efflux pump complex"/>
    <property type="evidence" value="ECO:0007669"/>
    <property type="project" value="TreeGrafter"/>
</dbReference>
<keyword evidence="4" id="KW-1134">Transmembrane beta strand</keyword>
<dbReference type="NCBIfam" id="TIGR01844">
    <property type="entry name" value="type_I_sec_TolC"/>
    <property type="match status" value="1"/>
</dbReference>
<dbReference type="Gene3D" id="1.20.1600.10">
    <property type="entry name" value="Outer membrane efflux proteins (OEP)"/>
    <property type="match status" value="1"/>
</dbReference>
<sequence length="440" mass="49058">MKNPWHLVVMLVAIGIILQTPAQAASLMNIYREALEQDAQYGAERAAYIAAQEKLPQGRAGLLPNINFTGTGQNQYIDTNFGPERLVKNRGIVLAATQPLFRIENFIIYEQSKNQVAQADARFVLAAQDLILRVSQAYFDVLIAQANLEVVESQKKAISEQLEQAKRNFEVGIATIVDTHEAQARHDLTVSQEIVARNTLEVNKRALQGIINRFPDQLISTSIDKIVSAPLTLPYENMEEWVALAEQKNFSLKIQQFTFDLAEQDIKKARAGHYPTLDLVAQYSNQQGVGGAITGVGIDLESKSVGLQLNVPIFQGLSVQSRIREALANRDKARQDLENTKRTIGLQVRQQFLNVTNGIALIKAQKQALTTSKSQLDSTILGRDVGVRVEVDVLNAQQQYFAARRDLAQAYYSYLMSRLRLKAEVGELDEEVLQEINGLL</sequence>
<dbReference type="Proteomes" id="UP000034156">
    <property type="component" value="Chromosome"/>
</dbReference>
<dbReference type="GO" id="GO:0015562">
    <property type="term" value="F:efflux transmembrane transporter activity"/>
    <property type="evidence" value="ECO:0007669"/>
    <property type="project" value="InterPro"/>
</dbReference>
<evidence type="ECO:0000313" key="11">
    <source>
        <dbReference type="Proteomes" id="UP000324176"/>
    </source>
</evidence>
<evidence type="ECO:0000256" key="4">
    <source>
        <dbReference type="ARBA" id="ARBA00022452"/>
    </source>
</evidence>
<reference evidence="8 10" key="2">
    <citation type="journal article" date="2016" name="Genome Announc.">
        <title>Genome Sequence of Nitrosomonas communis Strain Nm2, a Mesophilic Ammonia-Oxidizing Bacterium Isolated from Mediterranean Soil.</title>
        <authorList>
            <person name="Kozlowski J.A."/>
            <person name="Kits K.D."/>
            <person name="Stein L.Y."/>
        </authorList>
    </citation>
    <scope>NUCLEOTIDE SEQUENCE [LARGE SCALE GENOMIC DNA]</scope>
    <source>
        <strain evidence="8 10">Nm2</strain>
    </source>
</reference>
<accession>A0A0F7KG63</accession>
<dbReference type="RefSeq" id="WP_046849917.1">
    <property type="nucleotide sequence ID" value="NZ_CP011451.1"/>
</dbReference>
<dbReference type="InterPro" id="IPR003423">
    <property type="entry name" value="OMP_efflux"/>
</dbReference>
<evidence type="ECO:0000256" key="7">
    <source>
        <dbReference type="ARBA" id="ARBA00023237"/>
    </source>
</evidence>
<dbReference type="PANTHER" id="PTHR30026">
    <property type="entry name" value="OUTER MEMBRANE PROTEIN TOLC"/>
    <property type="match status" value="1"/>
</dbReference>
<dbReference type="GO" id="GO:0009279">
    <property type="term" value="C:cell outer membrane"/>
    <property type="evidence" value="ECO:0007669"/>
    <property type="project" value="UniProtKB-SubCell"/>
</dbReference>
<comment type="subcellular location">
    <subcellularLocation>
        <location evidence="1">Cell outer membrane</location>
    </subcellularLocation>
</comment>
<evidence type="ECO:0000313" key="10">
    <source>
        <dbReference type="Proteomes" id="UP000034156"/>
    </source>
</evidence>
<organism evidence="8 10">
    <name type="scientific">Nitrosomonas communis</name>
    <dbReference type="NCBI Taxonomy" id="44574"/>
    <lineage>
        <taxon>Bacteria</taxon>
        <taxon>Pseudomonadati</taxon>
        <taxon>Pseudomonadota</taxon>
        <taxon>Betaproteobacteria</taxon>
        <taxon>Nitrosomonadales</taxon>
        <taxon>Nitrosomonadaceae</taxon>
        <taxon>Nitrosomonas</taxon>
    </lineage>
</organism>
<comment type="similarity">
    <text evidence="2">Belongs to the outer membrane factor (OMF) (TC 1.B.17) family.</text>
</comment>
<dbReference type="InterPro" id="IPR051906">
    <property type="entry name" value="TolC-like"/>
</dbReference>
<evidence type="ECO:0000313" key="9">
    <source>
        <dbReference type="EMBL" id="TYP92877.1"/>
    </source>
</evidence>
<dbReference type="OrthoDB" id="9813458at2"/>
<keyword evidence="3" id="KW-0813">Transport</keyword>
<evidence type="ECO:0000256" key="1">
    <source>
        <dbReference type="ARBA" id="ARBA00004442"/>
    </source>
</evidence>
<evidence type="ECO:0000256" key="5">
    <source>
        <dbReference type="ARBA" id="ARBA00022692"/>
    </source>
</evidence>
<dbReference type="AlphaFoldDB" id="A0A0F7KG63"/>
<reference evidence="10" key="1">
    <citation type="submission" date="2015-05" db="EMBL/GenBank/DDBJ databases">
        <title>Draft genome of Nitrosomonas communis strain Nm2.</title>
        <authorList>
            <person name="Kozlowski J.A."/>
            <person name="Kits K.D."/>
            <person name="Stein L.Y."/>
        </authorList>
    </citation>
    <scope>NUCLEOTIDE SEQUENCE [LARGE SCALE GENOMIC DNA]</scope>
    <source>
        <strain evidence="10">Nm2</strain>
    </source>
</reference>
<dbReference type="InterPro" id="IPR010130">
    <property type="entry name" value="T1SS_OMP_TolC"/>
</dbReference>
<evidence type="ECO:0000256" key="6">
    <source>
        <dbReference type="ARBA" id="ARBA00023136"/>
    </source>
</evidence>
<protein>
    <submittedName>
        <fullName evidence="8">Channel protein TolC</fullName>
    </submittedName>
    <submittedName>
        <fullName evidence="9">Outer membrane protein</fullName>
    </submittedName>
</protein>
<dbReference type="Proteomes" id="UP000324176">
    <property type="component" value="Unassembled WGS sequence"/>
</dbReference>
<dbReference type="Pfam" id="PF02321">
    <property type="entry name" value="OEP"/>
    <property type="match status" value="2"/>
</dbReference>
<gene>
    <name evidence="8" type="ORF">AAW31_08545</name>
    <name evidence="9" type="ORF">BCL69_100577</name>
</gene>
<dbReference type="EMBL" id="VNHT01000005">
    <property type="protein sequence ID" value="TYP92877.1"/>
    <property type="molecule type" value="Genomic_DNA"/>
</dbReference>
<dbReference type="EMBL" id="CP011451">
    <property type="protein sequence ID" value="AKH37847.1"/>
    <property type="molecule type" value="Genomic_DNA"/>
</dbReference>
<dbReference type="KEGG" id="nco:AAW31_08545"/>
<keyword evidence="6" id="KW-0472">Membrane</keyword>
<keyword evidence="10" id="KW-1185">Reference proteome</keyword>
<dbReference type="SUPFAM" id="SSF56954">
    <property type="entry name" value="Outer membrane efflux proteins (OEP)"/>
    <property type="match status" value="1"/>
</dbReference>
<keyword evidence="5" id="KW-0812">Transmembrane</keyword>
<dbReference type="GO" id="GO:0015288">
    <property type="term" value="F:porin activity"/>
    <property type="evidence" value="ECO:0007669"/>
    <property type="project" value="TreeGrafter"/>
</dbReference>
<dbReference type="PANTHER" id="PTHR30026:SF20">
    <property type="entry name" value="OUTER MEMBRANE PROTEIN TOLC"/>
    <property type="match status" value="1"/>
</dbReference>
<evidence type="ECO:0000256" key="2">
    <source>
        <dbReference type="ARBA" id="ARBA00007613"/>
    </source>
</evidence>
<keyword evidence="7" id="KW-0998">Cell outer membrane</keyword>
<name>A0A0F7KG63_9PROT</name>
<evidence type="ECO:0000256" key="3">
    <source>
        <dbReference type="ARBA" id="ARBA00022448"/>
    </source>
</evidence>
<reference evidence="9 11" key="3">
    <citation type="submission" date="2019-07" db="EMBL/GenBank/DDBJ databases">
        <title>Active sludge and wastewater microbial communities from Klosterneuburg, Austria.</title>
        <authorList>
            <person name="Wagner M."/>
        </authorList>
    </citation>
    <scope>NUCLEOTIDE SEQUENCE [LARGE SCALE GENOMIC DNA]</scope>
    <source>
        <strain evidence="9 11">Nm2</strain>
    </source>
</reference>
<dbReference type="PATRIC" id="fig|44574.3.peg.2086"/>
<proteinExistence type="inferred from homology"/>